<dbReference type="PANTHER" id="PTHR47970">
    <property type="entry name" value="KINESIN-LIKE PROTEIN KIF11"/>
    <property type="match status" value="1"/>
</dbReference>
<dbReference type="PROSITE" id="PS00411">
    <property type="entry name" value="KINESIN_MOTOR_1"/>
    <property type="match status" value="1"/>
</dbReference>
<dbReference type="InterPro" id="IPR036961">
    <property type="entry name" value="Kinesin_motor_dom_sf"/>
</dbReference>
<dbReference type="PANTHER" id="PTHR47970:SF12">
    <property type="entry name" value="KINESIN FAMILY MEMBER 11"/>
    <property type="match status" value="1"/>
</dbReference>
<evidence type="ECO:0000256" key="9">
    <source>
        <dbReference type="ARBA" id="ARBA00023175"/>
    </source>
</evidence>
<evidence type="ECO:0000256" key="11">
    <source>
        <dbReference type="ARBA" id="ARBA00023306"/>
    </source>
</evidence>
<dbReference type="CDD" id="cd01364">
    <property type="entry name" value="KISc_BimC_Eg5"/>
    <property type="match status" value="1"/>
</dbReference>
<proteinExistence type="inferred from homology"/>
<keyword evidence="18" id="KW-1185">Reference proteome</keyword>
<keyword evidence="6" id="KW-0498">Mitosis</keyword>
<dbReference type="InterPro" id="IPR047149">
    <property type="entry name" value="KIF11-like"/>
</dbReference>
<comment type="subcellular location">
    <subcellularLocation>
        <location evidence="1">Cytoplasm</location>
        <location evidence="1">Cytoskeleton</location>
    </subcellularLocation>
</comment>
<comment type="similarity">
    <text evidence="12">Belongs to the TRAFAC class myosin-kinesin ATPase superfamily. Kinesin family. KIN-5/BimC subfamily.</text>
</comment>
<dbReference type="Gene3D" id="3.40.850.10">
    <property type="entry name" value="Kinesin motor domain"/>
    <property type="match status" value="1"/>
</dbReference>
<dbReference type="GO" id="GO:0072686">
    <property type="term" value="C:mitotic spindle"/>
    <property type="evidence" value="ECO:0007669"/>
    <property type="project" value="TreeGrafter"/>
</dbReference>
<dbReference type="SUPFAM" id="SSF52540">
    <property type="entry name" value="P-loop containing nucleoside triphosphate hydrolases"/>
    <property type="match status" value="1"/>
</dbReference>
<evidence type="ECO:0000256" key="15">
    <source>
        <dbReference type="SAM" id="Coils"/>
    </source>
</evidence>
<evidence type="ECO:0000256" key="3">
    <source>
        <dbReference type="ARBA" id="ARBA00022618"/>
    </source>
</evidence>
<keyword evidence="11" id="KW-0131">Cell cycle</keyword>
<name>A0A1Y1Y741_9FUNG</name>
<evidence type="ECO:0000256" key="13">
    <source>
        <dbReference type="PROSITE-ProRule" id="PRU00283"/>
    </source>
</evidence>
<dbReference type="PRINTS" id="PR00380">
    <property type="entry name" value="KINESINHEAVY"/>
</dbReference>
<dbReference type="GO" id="GO:0008017">
    <property type="term" value="F:microtubule binding"/>
    <property type="evidence" value="ECO:0007669"/>
    <property type="project" value="InterPro"/>
</dbReference>
<organism evidence="17 18">
    <name type="scientific">Basidiobolus meristosporus CBS 931.73</name>
    <dbReference type="NCBI Taxonomy" id="1314790"/>
    <lineage>
        <taxon>Eukaryota</taxon>
        <taxon>Fungi</taxon>
        <taxon>Fungi incertae sedis</taxon>
        <taxon>Zoopagomycota</taxon>
        <taxon>Entomophthoromycotina</taxon>
        <taxon>Basidiobolomycetes</taxon>
        <taxon>Basidiobolales</taxon>
        <taxon>Basidiobolaceae</taxon>
        <taxon>Basidiobolus</taxon>
    </lineage>
</organism>
<dbReference type="InterPro" id="IPR019821">
    <property type="entry name" value="Kinesin_motor_CS"/>
</dbReference>
<keyword evidence="7 13" id="KW-0067">ATP-binding</keyword>
<dbReference type="InterPro" id="IPR027417">
    <property type="entry name" value="P-loop_NTPase"/>
</dbReference>
<feature type="domain" description="Kinesin motor" evidence="16">
    <location>
        <begin position="15"/>
        <end position="351"/>
    </location>
</feature>
<keyword evidence="4 14" id="KW-0493">Microtubule</keyword>
<feature type="binding site" evidence="13">
    <location>
        <begin position="101"/>
        <end position="108"/>
    </location>
    <ligand>
        <name>ATP</name>
        <dbReference type="ChEBI" id="CHEBI:30616"/>
    </ligand>
</feature>
<evidence type="ECO:0000256" key="1">
    <source>
        <dbReference type="ARBA" id="ARBA00004245"/>
    </source>
</evidence>
<evidence type="ECO:0000256" key="12">
    <source>
        <dbReference type="ARBA" id="ARBA00034704"/>
    </source>
</evidence>
<evidence type="ECO:0000256" key="5">
    <source>
        <dbReference type="ARBA" id="ARBA00022741"/>
    </source>
</evidence>
<keyword evidence="5 13" id="KW-0547">Nucleotide-binding</keyword>
<dbReference type="FunFam" id="3.40.850.10:FF:000051">
    <property type="entry name" value="Kinesin-like protein bimC"/>
    <property type="match status" value="1"/>
</dbReference>
<dbReference type="GO" id="GO:0000073">
    <property type="term" value="P:initial mitotic spindle pole body separation"/>
    <property type="evidence" value="ECO:0007669"/>
    <property type="project" value="UniProtKB-ARBA"/>
</dbReference>
<dbReference type="GO" id="GO:0005876">
    <property type="term" value="C:spindle microtubule"/>
    <property type="evidence" value="ECO:0007669"/>
    <property type="project" value="TreeGrafter"/>
</dbReference>
<dbReference type="PROSITE" id="PS50067">
    <property type="entry name" value="KINESIN_MOTOR_2"/>
    <property type="match status" value="1"/>
</dbReference>
<dbReference type="FunCoup" id="A0A1Y1Y741">
    <property type="interactions" value="975"/>
</dbReference>
<dbReference type="GO" id="GO:0007018">
    <property type="term" value="P:microtubule-based movement"/>
    <property type="evidence" value="ECO:0007669"/>
    <property type="project" value="InterPro"/>
</dbReference>
<dbReference type="AlphaFoldDB" id="A0A1Y1Y741"/>
<dbReference type="GO" id="GO:0005634">
    <property type="term" value="C:nucleus"/>
    <property type="evidence" value="ECO:0007669"/>
    <property type="project" value="TreeGrafter"/>
</dbReference>
<evidence type="ECO:0000256" key="8">
    <source>
        <dbReference type="ARBA" id="ARBA00023054"/>
    </source>
</evidence>
<dbReference type="EMBL" id="MCFE01000222">
    <property type="protein sequence ID" value="ORX93823.1"/>
    <property type="molecule type" value="Genomic_DNA"/>
</dbReference>
<sequence>MAKDPRHQDAEKESNIQVVIRCRGRNEKELRENSPSIVQSNSLLGTEIHLSAGPYEKTAKKYTFDKVFGPEATQEHVYENVVKSFLEEVIMGYNCTIFAYGQTGTGKTYTMEGNLEETDNTFSKDAGIIPRTLHRLFERLESETAEYSVRLSFIELYNEELKDLLTADEDSKRLKIFEDITRRGAIVIHGLEEFLVNNAMDGIKLLQRGSLKRKMAATKCNDKSSRSHSVFSLTVHIKESTPTGEELLKVGKLNLVDLAGSENIGRSGAENKRAREAGMINQSLLTLGRVINSLVEKSPHIPYRESKLTRLLQDSLGGKTKTCIIATVSPARLNYEETQSTLDYASNAKSIRNKPEVNQKLTKTALIKEYVDEIERLKSDLMASREKNGVFLTSDNYQSLVDENQSNKELVEELKKSMDSIQEQLTQVTEEFKQKMDLLNSTSERLASTEKELEATSESLQVTSQNLEVTKQTLEEQIVLTEAHMETEEMLNSLANGLVATLKKSAEDCQNLHAKIDRKSAIEMENRRLFKEFQRALTSQCEDLEAEIQEFQHAQTMFVESCISHLNEFMGNKLEELVQHQSFVDEANQAISQQAVEAEALGESFKEGVAARHQDTSDAHTALKASVHNQTAAFQKTGSGLFETFRQELTKYHSGFMAWQQKMEKSHQKSTSNTQTQMEKQSSQIATLNQIVQTEAEQEIQRLRKQNEELSKALVLERERNDKSKQELLTNVASMIKQYSSKRHETLKSSLGQVEASLTKNSSVLDAFKTRITTKATKASAEISSFAANLDSSAQQIATTIDTESKRMESHHTSSSGLIDEASSRLISCMQRDFSGIISALGDLRDSTQEHITHTKSTLERFVVKCDKSTGLTPKRRKYEHTDTWSLTRPHQNILEELRQTARVSSSAQ</sequence>
<dbReference type="InterPro" id="IPR047241">
    <property type="entry name" value="KIF11-like_kin_motor_dom"/>
</dbReference>
<keyword evidence="2" id="KW-0963">Cytoplasm</keyword>
<evidence type="ECO:0000256" key="14">
    <source>
        <dbReference type="RuleBase" id="RU000394"/>
    </source>
</evidence>
<evidence type="ECO:0000256" key="2">
    <source>
        <dbReference type="ARBA" id="ARBA00022490"/>
    </source>
</evidence>
<keyword evidence="8 15" id="KW-0175">Coiled coil</keyword>
<dbReference type="STRING" id="1314790.A0A1Y1Y741"/>
<dbReference type="InParanoid" id="A0A1Y1Y741"/>
<dbReference type="GO" id="GO:0008574">
    <property type="term" value="F:plus-end-directed microtubule motor activity"/>
    <property type="evidence" value="ECO:0007669"/>
    <property type="project" value="TreeGrafter"/>
</dbReference>
<evidence type="ECO:0000259" key="16">
    <source>
        <dbReference type="PROSITE" id="PS50067"/>
    </source>
</evidence>
<comment type="caution">
    <text evidence="17">The sequence shown here is derived from an EMBL/GenBank/DDBJ whole genome shotgun (WGS) entry which is preliminary data.</text>
</comment>
<evidence type="ECO:0000256" key="4">
    <source>
        <dbReference type="ARBA" id="ARBA00022701"/>
    </source>
</evidence>
<feature type="coiled-coil region" evidence="15">
    <location>
        <begin position="367"/>
        <end position="477"/>
    </location>
</feature>
<dbReference type="Pfam" id="PF00225">
    <property type="entry name" value="Kinesin"/>
    <property type="match status" value="1"/>
</dbReference>
<feature type="coiled-coil region" evidence="15">
    <location>
        <begin position="689"/>
        <end position="727"/>
    </location>
</feature>
<keyword evidence="3" id="KW-0132">Cell division</keyword>
<gene>
    <name evidence="17" type="ORF">K493DRAFT_222523</name>
</gene>
<evidence type="ECO:0000256" key="10">
    <source>
        <dbReference type="ARBA" id="ARBA00023212"/>
    </source>
</evidence>
<dbReference type="GO" id="GO:0051301">
    <property type="term" value="P:cell division"/>
    <property type="evidence" value="ECO:0007669"/>
    <property type="project" value="UniProtKB-KW"/>
</dbReference>
<accession>A0A1Y1Y741</accession>
<keyword evidence="10" id="KW-0206">Cytoskeleton</keyword>
<dbReference type="InterPro" id="IPR001752">
    <property type="entry name" value="Kinesin_motor_dom"/>
</dbReference>
<evidence type="ECO:0000256" key="7">
    <source>
        <dbReference type="ARBA" id="ARBA00022840"/>
    </source>
</evidence>
<dbReference type="Proteomes" id="UP000193498">
    <property type="component" value="Unassembled WGS sequence"/>
</dbReference>
<evidence type="ECO:0000256" key="6">
    <source>
        <dbReference type="ARBA" id="ARBA00022776"/>
    </source>
</evidence>
<dbReference type="OrthoDB" id="3176171at2759"/>
<evidence type="ECO:0000313" key="18">
    <source>
        <dbReference type="Proteomes" id="UP000193498"/>
    </source>
</evidence>
<dbReference type="SMART" id="SM00129">
    <property type="entry name" value="KISc"/>
    <property type="match status" value="1"/>
</dbReference>
<evidence type="ECO:0000313" key="17">
    <source>
        <dbReference type="EMBL" id="ORX93823.1"/>
    </source>
</evidence>
<keyword evidence="9 13" id="KW-0505">Motor protein</keyword>
<protein>
    <recommendedName>
        <fullName evidence="14">Kinesin-like protein</fullName>
    </recommendedName>
</protein>
<dbReference type="GO" id="GO:0005524">
    <property type="term" value="F:ATP binding"/>
    <property type="evidence" value="ECO:0007669"/>
    <property type="project" value="UniProtKB-UniRule"/>
</dbReference>
<reference evidence="17 18" key="1">
    <citation type="submission" date="2016-07" db="EMBL/GenBank/DDBJ databases">
        <title>Pervasive Adenine N6-methylation of Active Genes in Fungi.</title>
        <authorList>
            <consortium name="DOE Joint Genome Institute"/>
            <person name="Mondo S.J."/>
            <person name="Dannebaum R.O."/>
            <person name="Kuo R.C."/>
            <person name="Labutti K."/>
            <person name="Haridas S."/>
            <person name="Kuo A."/>
            <person name="Salamov A."/>
            <person name="Ahrendt S.R."/>
            <person name="Lipzen A."/>
            <person name="Sullivan W."/>
            <person name="Andreopoulos W.B."/>
            <person name="Clum A."/>
            <person name="Lindquist E."/>
            <person name="Daum C."/>
            <person name="Ramamoorthy G.K."/>
            <person name="Gryganskyi A."/>
            <person name="Culley D."/>
            <person name="Magnuson J.K."/>
            <person name="James T.Y."/>
            <person name="O'Malley M.A."/>
            <person name="Stajich J.E."/>
            <person name="Spatafora J.W."/>
            <person name="Visel A."/>
            <person name="Grigoriev I.V."/>
        </authorList>
    </citation>
    <scope>NUCLEOTIDE SEQUENCE [LARGE SCALE GENOMIC DNA]</scope>
    <source>
        <strain evidence="17 18">CBS 931.73</strain>
    </source>
</reference>